<gene>
    <name evidence="2" type="ORF">OIDMADRAFT_35073</name>
</gene>
<feature type="domain" description="NAD-dependent epimerase/dehydratase" evidence="1">
    <location>
        <begin position="6"/>
        <end position="237"/>
    </location>
</feature>
<dbReference type="Proteomes" id="UP000054321">
    <property type="component" value="Unassembled WGS sequence"/>
</dbReference>
<dbReference type="Pfam" id="PF01370">
    <property type="entry name" value="Epimerase"/>
    <property type="match status" value="1"/>
</dbReference>
<dbReference type="GO" id="GO:0005737">
    <property type="term" value="C:cytoplasm"/>
    <property type="evidence" value="ECO:0007669"/>
    <property type="project" value="TreeGrafter"/>
</dbReference>
<reference evidence="3" key="2">
    <citation type="submission" date="2015-01" db="EMBL/GenBank/DDBJ databases">
        <title>Evolutionary Origins and Diversification of the Mycorrhizal Mutualists.</title>
        <authorList>
            <consortium name="DOE Joint Genome Institute"/>
            <consortium name="Mycorrhizal Genomics Consortium"/>
            <person name="Kohler A."/>
            <person name="Kuo A."/>
            <person name="Nagy L.G."/>
            <person name="Floudas D."/>
            <person name="Copeland A."/>
            <person name="Barry K.W."/>
            <person name="Cichocki N."/>
            <person name="Veneault-Fourrey C."/>
            <person name="LaButti K."/>
            <person name="Lindquist E.A."/>
            <person name="Lipzen A."/>
            <person name="Lundell T."/>
            <person name="Morin E."/>
            <person name="Murat C."/>
            <person name="Riley R."/>
            <person name="Ohm R."/>
            <person name="Sun H."/>
            <person name="Tunlid A."/>
            <person name="Henrissat B."/>
            <person name="Grigoriev I.V."/>
            <person name="Hibbett D.S."/>
            <person name="Martin F."/>
        </authorList>
    </citation>
    <scope>NUCLEOTIDE SEQUENCE [LARGE SCALE GENOMIC DNA]</scope>
    <source>
        <strain evidence="3">Zn</strain>
    </source>
</reference>
<dbReference type="EMBL" id="KN832891">
    <property type="protein sequence ID" value="KIM94012.1"/>
    <property type="molecule type" value="Genomic_DNA"/>
</dbReference>
<dbReference type="Gene3D" id="3.40.50.720">
    <property type="entry name" value="NAD(P)-binding Rossmann-like Domain"/>
    <property type="match status" value="1"/>
</dbReference>
<sequence>MTKIFATGVTGYLGGDAIYAILKAHPEYEVTCLVRDEGKSVKVAAAHPQIRIVHGDLNDLKLVEEEAAQADIVCNFAHATHEPSAQALARGLARRSAPGLGFLIHTMGSGTMIYDDVVNNRYGHGTSTVFNDVEGLPEVLAVPDFAQARGAENAVRAIGIQAPERVRTAVVSTGSAYGLGRGIVRYRSTAIHQLVRCTLQRGHAVQVGEGKAAWRHVHVHDLSGLYLKLVEHAAAGGNEAGDGLPVWGGPDGFYFAENGEHVWGELGRLVSDEASSRGLITPAEAVSIGPTEAASLATMGQFFWGCNCRVEGRRAKQALGWRPSGVSLQEEIKAIVTAEARSLGLLD</sequence>
<dbReference type="InterPro" id="IPR036291">
    <property type="entry name" value="NAD(P)-bd_dom_sf"/>
</dbReference>
<dbReference type="InterPro" id="IPR001509">
    <property type="entry name" value="Epimerase_deHydtase"/>
</dbReference>
<name>A0A0C3CWD2_OIDMZ</name>
<accession>A0A0C3CWD2</accession>
<dbReference type="GO" id="GO:0004029">
    <property type="term" value="F:aldehyde dehydrogenase (NAD+) activity"/>
    <property type="evidence" value="ECO:0007669"/>
    <property type="project" value="TreeGrafter"/>
</dbReference>
<proteinExistence type="predicted"/>
<dbReference type="OrthoDB" id="2130169at2759"/>
<dbReference type="HOGENOM" id="CLU_007383_12_2_1"/>
<dbReference type="STRING" id="913774.A0A0C3CWD2"/>
<evidence type="ECO:0000313" key="2">
    <source>
        <dbReference type="EMBL" id="KIM94012.1"/>
    </source>
</evidence>
<evidence type="ECO:0000259" key="1">
    <source>
        <dbReference type="Pfam" id="PF01370"/>
    </source>
</evidence>
<dbReference type="PANTHER" id="PTHR48079">
    <property type="entry name" value="PROTEIN YEEZ"/>
    <property type="match status" value="1"/>
</dbReference>
<dbReference type="InterPro" id="IPR051783">
    <property type="entry name" value="NAD(P)-dependent_oxidoreduct"/>
</dbReference>
<dbReference type="AlphaFoldDB" id="A0A0C3CWD2"/>
<reference evidence="2 3" key="1">
    <citation type="submission" date="2014-04" db="EMBL/GenBank/DDBJ databases">
        <authorList>
            <consortium name="DOE Joint Genome Institute"/>
            <person name="Kuo A."/>
            <person name="Martino E."/>
            <person name="Perotto S."/>
            <person name="Kohler A."/>
            <person name="Nagy L.G."/>
            <person name="Floudas D."/>
            <person name="Copeland A."/>
            <person name="Barry K.W."/>
            <person name="Cichocki N."/>
            <person name="Veneault-Fourrey C."/>
            <person name="LaButti K."/>
            <person name="Lindquist E.A."/>
            <person name="Lipzen A."/>
            <person name="Lundell T."/>
            <person name="Morin E."/>
            <person name="Murat C."/>
            <person name="Sun H."/>
            <person name="Tunlid A."/>
            <person name="Henrissat B."/>
            <person name="Grigoriev I.V."/>
            <person name="Hibbett D.S."/>
            <person name="Martin F."/>
            <person name="Nordberg H.P."/>
            <person name="Cantor M.N."/>
            <person name="Hua S.X."/>
        </authorList>
    </citation>
    <scope>NUCLEOTIDE SEQUENCE [LARGE SCALE GENOMIC DNA]</scope>
    <source>
        <strain evidence="2 3">Zn</strain>
    </source>
</reference>
<dbReference type="SUPFAM" id="SSF51735">
    <property type="entry name" value="NAD(P)-binding Rossmann-fold domains"/>
    <property type="match status" value="1"/>
</dbReference>
<organism evidence="2 3">
    <name type="scientific">Oidiodendron maius (strain Zn)</name>
    <dbReference type="NCBI Taxonomy" id="913774"/>
    <lineage>
        <taxon>Eukaryota</taxon>
        <taxon>Fungi</taxon>
        <taxon>Dikarya</taxon>
        <taxon>Ascomycota</taxon>
        <taxon>Pezizomycotina</taxon>
        <taxon>Leotiomycetes</taxon>
        <taxon>Leotiomycetes incertae sedis</taxon>
        <taxon>Myxotrichaceae</taxon>
        <taxon>Oidiodendron</taxon>
    </lineage>
</organism>
<protein>
    <recommendedName>
        <fullName evidence="1">NAD-dependent epimerase/dehydratase domain-containing protein</fullName>
    </recommendedName>
</protein>
<dbReference type="InParanoid" id="A0A0C3CWD2"/>
<keyword evidence="3" id="KW-1185">Reference proteome</keyword>
<dbReference type="PANTHER" id="PTHR48079:SF6">
    <property type="entry name" value="NAD(P)-BINDING DOMAIN-CONTAINING PROTEIN-RELATED"/>
    <property type="match status" value="1"/>
</dbReference>
<evidence type="ECO:0000313" key="3">
    <source>
        <dbReference type="Proteomes" id="UP000054321"/>
    </source>
</evidence>